<dbReference type="PANTHER" id="PTHR22674">
    <property type="entry name" value="NTPASE, KAP FAMILY P-LOOP DOMAIN-CONTAINING 1"/>
    <property type="match status" value="1"/>
</dbReference>
<feature type="domain" description="KAP NTPase" evidence="2">
    <location>
        <begin position="159"/>
        <end position="431"/>
    </location>
</feature>
<dbReference type="InterPro" id="IPR011646">
    <property type="entry name" value="KAP_P-loop"/>
</dbReference>
<evidence type="ECO:0000313" key="3">
    <source>
        <dbReference type="EMBL" id="WPU96226.1"/>
    </source>
</evidence>
<keyword evidence="1" id="KW-0812">Transmembrane</keyword>
<feature type="transmembrane region" description="Helical" evidence="1">
    <location>
        <begin position="75"/>
        <end position="96"/>
    </location>
</feature>
<gene>
    <name evidence="3" type="ORF">SNE25_11925</name>
</gene>
<dbReference type="SUPFAM" id="SSF52540">
    <property type="entry name" value="P-loop containing nucleoside triphosphate hydrolases"/>
    <property type="match status" value="1"/>
</dbReference>
<reference evidence="3 4" key="1">
    <citation type="submission" date="2023-11" db="EMBL/GenBank/DDBJ databases">
        <title>Analysis of the Genomes of Mucilaginibacter gossypii cycad 4 and M. sabulilitoris SNA2: microbes with the potential for plant growth promotion.</title>
        <authorList>
            <person name="Hirsch A.M."/>
            <person name="Humm E."/>
            <person name="Rubbi M."/>
            <person name="Del Vecchio G."/>
            <person name="Ha S.M."/>
            <person name="Pellegrini M."/>
            <person name="Gunsalus R.P."/>
        </authorList>
    </citation>
    <scope>NUCLEOTIDE SEQUENCE [LARGE SCALE GENOMIC DNA]</scope>
    <source>
        <strain evidence="3 4">SNA2</strain>
    </source>
</reference>
<keyword evidence="1" id="KW-0472">Membrane</keyword>
<dbReference type="InterPro" id="IPR052754">
    <property type="entry name" value="NTPase_KAP_P-loop"/>
</dbReference>
<dbReference type="PANTHER" id="PTHR22674:SF6">
    <property type="entry name" value="NTPASE KAP FAMILY P-LOOP DOMAIN-CONTAINING PROTEIN 1"/>
    <property type="match status" value="1"/>
</dbReference>
<evidence type="ECO:0000256" key="1">
    <source>
        <dbReference type="SAM" id="Phobius"/>
    </source>
</evidence>
<feature type="transmembrane region" description="Helical" evidence="1">
    <location>
        <begin position="12"/>
        <end position="30"/>
    </location>
</feature>
<name>A0ABZ0TT96_9SPHI</name>
<evidence type="ECO:0000313" key="4">
    <source>
        <dbReference type="Proteomes" id="UP001324380"/>
    </source>
</evidence>
<accession>A0ABZ0TT96</accession>
<proteinExistence type="predicted"/>
<feature type="transmembrane region" description="Helical" evidence="1">
    <location>
        <begin position="50"/>
        <end position="68"/>
    </location>
</feature>
<dbReference type="InterPro" id="IPR027417">
    <property type="entry name" value="P-loop_NTPase"/>
</dbReference>
<dbReference type="Pfam" id="PF07693">
    <property type="entry name" value="KAP_NTPase"/>
    <property type="match status" value="1"/>
</dbReference>
<protein>
    <submittedName>
        <fullName evidence="3">P-loop NTPase fold protein</fullName>
    </submittedName>
</protein>
<dbReference type="RefSeq" id="WP_321565327.1">
    <property type="nucleotide sequence ID" value="NZ_CP139558.1"/>
</dbReference>
<dbReference type="Proteomes" id="UP001324380">
    <property type="component" value="Chromosome"/>
</dbReference>
<dbReference type="Gene3D" id="3.40.50.300">
    <property type="entry name" value="P-loop containing nucleotide triphosphate hydrolases"/>
    <property type="match status" value="1"/>
</dbReference>
<keyword evidence="4" id="KW-1185">Reference proteome</keyword>
<keyword evidence="1" id="KW-1133">Transmembrane helix</keyword>
<dbReference type="EMBL" id="CP139558">
    <property type="protein sequence ID" value="WPU96226.1"/>
    <property type="molecule type" value="Genomic_DNA"/>
</dbReference>
<evidence type="ECO:0000259" key="2">
    <source>
        <dbReference type="Pfam" id="PF07693"/>
    </source>
</evidence>
<organism evidence="3 4">
    <name type="scientific">Mucilaginibacter sabulilitoris</name>
    <dbReference type="NCBI Taxonomy" id="1173583"/>
    <lineage>
        <taxon>Bacteria</taxon>
        <taxon>Pseudomonadati</taxon>
        <taxon>Bacteroidota</taxon>
        <taxon>Sphingobacteriia</taxon>
        <taxon>Sphingobacteriales</taxon>
        <taxon>Sphingobacteriaceae</taxon>
        <taxon>Mucilaginibacter</taxon>
    </lineage>
</organism>
<sequence>MNKINLRPYFPALAWNFAILSAILFFRIPVSSLLDTLMVKPLFAKFDNSLLTNLLLIILSVLTGVWLWRSGSPRFLLLLSLFVLALYVIEASNPYWHFYSLRIIPFLHPLDIVAATFILPGFKVCFPVTPLAAAVVNNNGFAEDLPVVTLDGDLFQRRIVAKELATMINITPNQKSFAIGVLGSYGSGKTSFINLINLQLDQAKTEVIYFNPWSAETAANIQKDFFDLLAAKLADLNSRLPGLIIKYSRKLSRLDSSTEKFVKQLGFISNLIQQDSYLDDYDQINALLLSCGKKIVVTIDDVDRLYPNEVMEVLRLIRNTANFSNIFYLVAYERSYVEESIRTLNRHAPGSYLDKIIQMEIPLPKRENNDLIDIMSLELEKIVTAEDMISFKEQVVKHGFESQYDMSFSNVLRNSRDVVKFINNFKITYKLLGRETLFDNLFVLELLKFRYPLIYDRLFERTDEILYDTPVRSAHEEYYQLRTYKEDKNDLLHFARTLRAEQMDEQDVKLISSLLRNLFFRFNRSKAARNAIIYPSAFGRYFRYRISSTEISERRFREAFSNGLEALKNFINECVDAKLTHQISTRLFQENVTDRVGFELKIAGIFYIGPKFVEQKGVTGFNYQALIELLYNYDNRLSNKYYGKSSTAYIPFLNGLFANAPFPYLFHNNFIHWVVDGEQNIGINHGDLVNFQVSYFCEYVNLNGLTQDGMWLFWGVRKKFRVPEPGQRNAYRERWEFDPLIVPHILDFIARKDPLYFLKGSINADMGNKNTVAIHEQFILLFGKPEDLRLLVAGHTQIQNNVKEDYLAFFDACALSNFKNWVEYDFKTELKPERSDWDDY</sequence>